<gene>
    <name evidence="1" type="ORF">SAMN05660859_0055</name>
</gene>
<dbReference type="RefSeq" id="WP_091444102.1">
    <property type="nucleotide sequence ID" value="NZ_FMTP01000010.1"/>
</dbReference>
<reference evidence="2" key="1">
    <citation type="submission" date="2016-10" db="EMBL/GenBank/DDBJ databases">
        <authorList>
            <person name="Varghese N."/>
            <person name="Submissions S."/>
        </authorList>
    </citation>
    <scope>NUCLEOTIDE SEQUENCE [LARGE SCALE GENOMIC DNA]</scope>
    <source>
        <strain evidence="2">CGMCC 1.1761</strain>
    </source>
</reference>
<dbReference type="AlphaFoldDB" id="A0A1G4URW8"/>
<dbReference type="STRING" id="177413.SAMN05660859_0055"/>
<protein>
    <submittedName>
        <fullName evidence="1">Uncharacterized protein</fullName>
    </submittedName>
</protein>
<keyword evidence="2" id="KW-1185">Reference proteome</keyword>
<organism evidence="1 2">
    <name type="scientific">Ancylobacter rudongensis</name>
    <dbReference type="NCBI Taxonomy" id="177413"/>
    <lineage>
        <taxon>Bacteria</taxon>
        <taxon>Pseudomonadati</taxon>
        <taxon>Pseudomonadota</taxon>
        <taxon>Alphaproteobacteria</taxon>
        <taxon>Hyphomicrobiales</taxon>
        <taxon>Xanthobacteraceae</taxon>
        <taxon>Ancylobacter</taxon>
    </lineage>
</organism>
<accession>A0A1G4URW8</accession>
<dbReference type="Proteomes" id="UP000198889">
    <property type="component" value="Unassembled WGS sequence"/>
</dbReference>
<dbReference type="EMBL" id="FMTP01000010">
    <property type="protein sequence ID" value="SCW95559.1"/>
    <property type="molecule type" value="Genomic_DNA"/>
</dbReference>
<sequence length="80" mass="9236">MSSYEVPIRKRRLAIDNYRLTVDPNALVQFGRANKIPAEGLTTIKDPVRDRTILEWDCLDLGTDAATYEKLFDYKDFDPV</sequence>
<evidence type="ECO:0000313" key="1">
    <source>
        <dbReference type="EMBL" id="SCW95559.1"/>
    </source>
</evidence>
<evidence type="ECO:0000313" key="2">
    <source>
        <dbReference type="Proteomes" id="UP000198889"/>
    </source>
</evidence>
<proteinExistence type="predicted"/>
<name>A0A1G4URW8_9HYPH</name>